<comment type="function">
    <text evidence="7">May play a role in DNA repair. It seems to be involved in an RecBC-independent recombinational process of DNA repair. It may act with RecF and RecO.</text>
</comment>
<evidence type="ECO:0000256" key="3">
    <source>
        <dbReference type="ARBA" id="ARBA00022771"/>
    </source>
</evidence>
<dbReference type="EMBL" id="QZKU01000017">
    <property type="protein sequence ID" value="RJP25872.1"/>
    <property type="molecule type" value="Genomic_DNA"/>
</dbReference>
<dbReference type="GO" id="GO:0003677">
    <property type="term" value="F:DNA binding"/>
    <property type="evidence" value="ECO:0007669"/>
    <property type="project" value="UniProtKB-UniRule"/>
</dbReference>
<dbReference type="Gene3D" id="6.10.250.240">
    <property type="match status" value="1"/>
</dbReference>
<keyword evidence="4 7" id="KW-0862">Zinc</keyword>
<keyword evidence="3 7" id="KW-0863">Zinc-finger</keyword>
<keyword evidence="2 7" id="KW-0227">DNA damage</keyword>
<evidence type="ECO:0000313" key="9">
    <source>
        <dbReference type="EMBL" id="RJP25872.1"/>
    </source>
</evidence>
<dbReference type="PANTHER" id="PTHR30446:SF0">
    <property type="entry name" value="RECOMBINATION PROTEIN RECR"/>
    <property type="match status" value="1"/>
</dbReference>
<comment type="caution">
    <text evidence="9">The sequence shown here is derived from an EMBL/GenBank/DDBJ whole genome shotgun (WGS) entry which is preliminary data.</text>
</comment>
<dbReference type="Pfam" id="PF02132">
    <property type="entry name" value="RecR_ZnF"/>
    <property type="match status" value="1"/>
</dbReference>
<dbReference type="PROSITE" id="PS01300">
    <property type="entry name" value="RECR"/>
    <property type="match status" value="1"/>
</dbReference>
<dbReference type="InterPro" id="IPR006171">
    <property type="entry name" value="TOPRIM_dom"/>
</dbReference>
<evidence type="ECO:0000256" key="1">
    <source>
        <dbReference type="ARBA" id="ARBA00022723"/>
    </source>
</evidence>
<evidence type="ECO:0000256" key="2">
    <source>
        <dbReference type="ARBA" id="ARBA00022763"/>
    </source>
</evidence>
<dbReference type="SMART" id="SM00493">
    <property type="entry name" value="TOPRIM"/>
    <property type="match status" value="1"/>
</dbReference>
<evidence type="ECO:0000256" key="6">
    <source>
        <dbReference type="ARBA" id="ARBA00023204"/>
    </source>
</evidence>
<evidence type="ECO:0000313" key="10">
    <source>
        <dbReference type="Proteomes" id="UP000265882"/>
    </source>
</evidence>
<proteinExistence type="inferred from homology"/>
<dbReference type="NCBIfam" id="TIGR00615">
    <property type="entry name" value="recR"/>
    <property type="match status" value="1"/>
</dbReference>
<evidence type="ECO:0000256" key="7">
    <source>
        <dbReference type="HAMAP-Rule" id="MF_00017"/>
    </source>
</evidence>
<reference evidence="9 10" key="1">
    <citation type="journal article" date="2017" name="ISME J.">
        <title>Energy and carbon metabolisms in a deep terrestrial subsurface fluid microbial community.</title>
        <authorList>
            <person name="Momper L."/>
            <person name="Jungbluth S.P."/>
            <person name="Lee M.D."/>
            <person name="Amend J.P."/>
        </authorList>
    </citation>
    <scope>NUCLEOTIDE SEQUENCE [LARGE SCALE GENOMIC DNA]</scope>
    <source>
        <strain evidence="9">SURF_5</strain>
    </source>
</reference>
<dbReference type="InterPro" id="IPR015967">
    <property type="entry name" value="Rcmb_RecR_Znf"/>
</dbReference>
<dbReference type="Pfam" id="PF21176">
    <property type="entry name" value="RecR_HhH"/>
    <property type="match status" value="1"/>
</dbReference>
<dbReference type="InterPro" id="IPR023627">
    <property type="entry name" value="Rcmb_RecR"/>
</dbReference>
<comment type="similarity">
    <text evidence="7">Belongs to the RecR family.</text>
</comment>
<feature type="domain" description="Toprim" evidence="8">
    <location>
        <begin position="81"/>
        <end position="176"/>
    </location>
</feature>
<dbReference type="Gene3D" id="3.40.1360.10">
    <property type="match status" value="1"/>
</dbReference>
<dbReference type="GO" id="GO:0008270">
    <property type="term" value="F:zinc ion binding"/>
    <property type="evidence" value="ECO:0007669"/>
    <property type="project" value="UniProtKB-KW"/>
</dbReference>
<organism evidence="9 10">
    <name type="scientific">Abyssobacteria bacterium (strain SURF_5)</name>
    <dbReference type="NCBI Taxonomy" id="2093360"/>
    <lineage>
        <taxon>Bacteria</taxon>
        <taxon>Pseudomonadati</taxon>
        <taxon>Candidatus Hydrogenedentota</taxon>
        <taxon>Candidatus Abyssobacteria</taxon>
    </lineage>
</organism>
<dbReference type="Pfam" id="PF21175">
    <property type="entry name" value="RecR_C"/>
    <property type="match status" value="1"/>
</dbReference>
<name>A0A3A4P3Z6_ABYX5</name>
<evidence type="ECO:0000256" key="5">
    <source>
        <dbReference type="ARBA" id="ARBA00023172"/>
    </source>
</evidence>
<dbReference type="Gene3D" id="1.10.8.420">
    <property type="entry name" value="RecR Domain 1"/>
    <property type="match status" value="1"/>
</dbReference>
<dbReference type="CDD" id="cd01025">
    <property type="entry name" value="TOPRIM_recR"/>
    <property type="match status" value="1"/>
</dbReference>
<dbReference type="InterPro" id="IPR000093">
    <property type="entry name" value="DNA_Rcmb_RecR"/>
</dbReference>
<dbReference type="Proteomes" id="UP000265882">
    <property type="component" value="Unassembled WGS sequence"/>
</dbReference>
<feature type="zinc finger region" description="C4-type" evidence="7">
    <location>
        <begin position="58"/>
        <end position="73"/>
    </location>
</feature>
<dbReference type="GO" id="GO:0006310">
    <property type="term" value="P:DNA recombination"/>
    <property type="evidence" value="ECO:0007669"/>
    <property type="project" value="UniProtKB-UniRule"/>
</dbReference>
<keyword evidence="6 7" id="KW-0234">DNA repair</keyword>
<evidence type="ECO:0000259" key="8">
    <source>
        <dbReference type="PROSITE" id="PS50880"/>
    </source>
</evidence>
<protein>
    <recommendedName>
        <fullName evidence="7">Recombination protein RecR</fullName>
    </recommendedName>
</protein>
<dbReference type="InterPro" id="IPR034137">
    <property type="entry name" value="TOPRIM_RecR"/>
</dbReference>
<evidence type="ECO:0000256" key="4">
    <source>
        <dbReference type="ARBA" id="ARBA00022833"/>
    </source>
</evidence>
<gene>
    <name evidence="7 9" type="primary">recR</name>
    <name evidence="9" type="ORF">C4520_01595</name>
</gene>
<sequence length="199" mass="21816">MKTEGGAIARLVEEFRRLPGIGPKSAQRLAFYIINLGRDEATRLAQAIIDAKERVRLCSVCCNITESDPCAICSDERRDRSIICVVEKPSDAASIERGGKFRGLFHVLHGSISPLDGVGPDQIRLKELLMRITPQSVSEVIVATNPNTSGEATAMYIREMLKPLNVRVTRIAQGVPVGSDLEFADNSTLSHALEGRREM</sequence>
<dbReference type="GO" id="GO:0006281">
    <property type="term" value="P:DNA repair"/>
    <property type="evidence" value="ECO:0007669"/>
    <property type="project" value="UniProtKB-UniRule"/>
</dbReference>
<keyword evidence="5 7" id="KW-0233">DNA recombination</keyword>
<dbReference type="PANTHER" id="PTHR30446">
    <property type="entry name" value="RECOMBINATION PROTEIN RECR"/>
    <property type="match status" value="1"/>
</dbReference>
<dbReference type="Gene3D" id="3.30.60.80">
    <property type="match status" value="1"/>
</dbReference>
<dbReference type="HAMAP" id="MF_00017">
    <property type="entry name" value="RecR"/>
    <property type="match status" value="1"/>
</dbReference>
<dbReference type="SUPFAM" id="SSF111304">
    <property type="entry name" value="Recombination protein RecR"/>
    <property type="match status" value="1"/>
</dbReference>
<dbReference type="Pfam" id="PF13662">
    <property type="entry name" value="Toprim_4"/>
    <property type="match status" value="1"/>
</dbReference>
<dbReference type="AlphaFoldDB" id="A0A3A4P3Z6"/>
<accession>A0A3A4P3Z6</accession>
<dbReference type="PROSITE" id="PS50880">
    <property type="entry name" value="TOPRIM"/>
    <property type="match status" value="1"/>
</dbReference>
<keyword evidence="1 7" id="KW-0479">Metal-binding</keyword>